<feature type="compositionally biased region" description="Low complexity" evidence="1">
    <location>
        <begin position="112"/>
        <end position="124"/>
    </location>
</feature>
<feature type="compositionally biased region" description="Polar residues" evidence="1">
    <location>
        <begin position="272"/>
        <end position="281"/>
    </location>
</feature>
<dbReference type="EMBL" id="BGPR01000155">
    <property type="protein sequence ID" value="GBM00327.1"/>
    <property type="molecule type" value="Genomic_DNA"/>
</dbReference>
<feature type="compositionally biased region" description="Polar residues" evidence="1">
    <location>
        <begin position="83"/>
        <end position="93"/>
    </location>
</feature>
<feature type="compositionally biased region" description="Basic and acidic residues" evidence="1">
    <location>
        <begin position="94"/>
        <end position="107"/>
    </location>
</feature>
<feature type="region of interest" description="Disordered" evidence="1">
    <location>
        <begin position="146"/>
        <end position="167"/>
    </location>
</feature>
<feature type="region of interest" description="Disordered" evidence="1">
    <location>
        <begin position="265"/>
        <end position="298"/>
    </location>
</feature>
<evidence type="ECO:0000256" key="1">
    <source>
        <dbReference type="SAM" id="MobiDB-lite"/>
    </source>
</evidence>
<proteinExistence type="predicted"/>
<evidence type="ECO:0000313" key="2">
    <source>
        <dbReference type="EMBL" id="GBM00327.1"/>
    </source>
</evidence>
<sequence>MSVKKRGIRKISILLSPIKSSTVGSISISEIRENEKTMLRKCDLFDKELLSKDVKEVKSFKKTRKSSLASKARKKLEALDGASDNSRQNGSHTSENKKAGKKIDPLKRRISRSSTLSKKLKSASTACSLSDGESLVLKGIAVENEVNHPNNKSGKRQSYVSKKKTASHMVYGKDSDLEEHEMMKSTGNRDAATEEMDKENYEFESEPMQYERSKTATMPEMEREKRDTKQVNVKSSAVSKVSVDFSLEPAEILRSKYKTLYSGYRPKKNNEKVLNSTGLKQENTEPKRKKGKPSRRSLRIARIENEVYGIPRRSVRIAAMEKNK</sequence>
<name>A0A4Y2C9I2_ARAVE</name>
<dbReference type="Proteomes" id="UP000499080">
    <property type="component" value="Unassembled WGS sequence"/>
</dbReference>
<feature type="compositionally biased region" description="Basic and acidic residues" evidence="1">
    <location>
        <begin position="209"/>
        <end position="229"/>
    </location>
</feature>
<dbReference type="AlphaFoldDB" id="A0A4Y2C9I2"/>
<reference evidence="2 3" key="1">
    <citation type="journal article" date="2019" name="Sci. Rep.">
        <title>Orb-weaving spider Araneus ventricosus genome elucidates the spidroin gene catalogue.</title>
        <authorList>
            <person name="Kono N."/>
            <person name="Nakamura H."/>
            <person name="Ohtoshi R."/>
            <person name="Moran D.A.P."/>
            <person name="Shinohara A."/>
            <person name="Yoshida Y."/>
            <person name="Fujiwara M."/>
            <person name="Mori M."/>
            <person name="Tomita M."/>
            <person name="Arakawa K."/>
        </authorList>
    </citation>
    <scope>NUCLEOTIDE SEQUENCE [LARGE SCALE GENOMIC DNA]</scope>
</reference>
<protein>
    <submittedName>
        <fullName evidence="2">Uncharacterized protein</fullName>
    </submittedName>
</protein>
<gene>
    <name evidence="2" type="ORF">AVEN_32666_1</name>
</gene>
<evidence type="ECO:0000313" key="3">
    <source>
        <dbReference type="Proteomes" id="UP000499080"/>
    </source>
</evidence>
<feature type="region of interest" description="Disordered" evidence="1">
    <location>
        <begin position="61"/>
        <end position="124"/>
    </location>
</feature>
<comment type="caution">
    <text evidence="2">The sequence shown here is derived from an EMBL/GenBank/DDBJ whole genome shotgun (WGS) entry which is preliminary data.</text>
</comment>
<feature type="compositionally biased region" description="Basic residues" evidence="1">
    <location>
        <begin position="287"/>
        <end position="298"/>
    </location>
</feature>
<keyword evidence="3" id="KW-1185">Reference proteome</keyword>
<accession>A0A4Y2C9I2</accession>
<feature type="compositionally biased region" description="Acidic residues" evidence="1">
    <location>
        <begin position="193"/>
        <end position="205"/>
    </location>
</feature>
<organism evidence="2 3">
    <name type="scientific">Araneus ventricosus</name>
    <name type="common">Orbweaver spider</name>
    <name type="synonym">Epeira ventricosa</name>
    <dbReference type="NCBI Taxonomy" id="182803"/>
    <lineage>
        <taxon>Eukaryota</taxon>
        <taxon>Metazoa</taxon>
        <taxon>Ecdysozoa</taxon>
        <taxon>Arthropoda</taxon>
        <taxon>Chelicerata</taxon>
        <taxon>Arachnida</taxon>
        <taxon>Araneae</taxon>
        <taxon>Araneomorphae</taxon>
        <taxon>Entelegynae</taxon>
        <taxon>Araneoidea</taxon>
        <taxon>Araneidae</taxon>
        <taxon>Araneus</taxon>
    </lineage>
</organism>
<feature type="compositionally biased region" description="Polar residues" evidence="1">
    <location>
        <begin position="147"/>
        <end position="160"/>
    </location>
</feature>
<feature type="region of interest" description="Disordered" evidence="1">
    <location>
        <begin position="186"/>
        <end position="238"/>
    </location>
</feature>